<evidence type="ECO:0000313" key="2">
    <source>
        <dbReference type="Proteomes" id="UP000004277"/>
    </source>
</evidence>
<proteinExistence type="predicted"/>
<accession>A0ACD3SNB9</accession>
<organism evidence="1 2">
    <name type="scientific">Imbroritus primus</name>
    <dbReference type="NCBI Taxonomy" id="3058603"/>
    <lineage>
        <taxon>Bacteria</taxon>
        <taxon>Pseudomonadati</taxon>
        <taxon>Pseudomonadota</taxon>
        <taxon>Betaproteobacteria</taxon>
        <taxon>Burkholderiales</taxon>
        <taxon>Burkholderiaceae</taxon>
        <taxon>Imbroritus</taxon>
    </lineage>
</organism>
<protein>
    <submittedName>
        <fullName evidence="1">DUF2968 domain-containing protein</fullName>
    </submittedName>
</protein>
<evidence type="ECO:0000313" key="1">
    <source>
        <dbReference type="EMBL" id="TMS57692.1"/>
    </source>
</evidence>
<reference evidence="1" key="1">
    <citation type="submission" date="2019-05" db="EMBL/GenBank/DDBJ databases">
        <title>Revised genome assembly of Burkholderiaceae (previously Ralstonia) sp. PBA.</title>
        <authorList>
            <person name="Gan H.M."/>
        </authorList>
    </citation>
    <scope>NUCLEOTIDE SEQUENCE</scope>
    <source>
        <strain evidence="1">PBA</strain>
    </source>
</reference>
<comment type="caution">
    <text evidence="1">The sequence shown here is derived from an EMBL/GenBank/DDBJ whole genome shotgun (WGS) entry which is preliminary data.</text>
</comment>
<sequence length="223" mass="24749">MSLLHRNHRACLRALPAAAALAMALAAPQLHAQIAPAAATPAAATPPAAPVAPAAGGTVHELQQLIQSQKLVEMRTAYNGNFGTSMLYHPEKMTFYVAMFQQKNFWRVVKTTSRARADAVFRDFNRETDTMAQAELKIIQLDAQKDMAEKSIAESEARLRGLEADLAIQRQQEQQARALQQAANEQAKALDVEQRAMRMRLHELQRRIDTLEAQTNAVQGKKR</sequence>
<gene>
    <name evidence="1" type="ORF">MW7_011030</name>
</gene>
<keyword evidence="2" id="KW-1185">Reference proteome</keyword>
<dbReference type="EMBL" id="AKCV02000020">
    <property type="protein sequence ID" value="TMS57692.1"/>
    <property type="molecule type" value="Genomic_DNA"/>
</dbReference>
<dbReference type="Proteomes" id="UP000004277">
    <property type="component" value="Unassembled WGS sequence"/>
</dbReference>
<name>A0ACD3SNB9_9BURK</name>